<proteinExistence type="predicted"/>
<evidence type="ECO:0000313" key="3">
    <source>
        <dbReference type="Proteomes" id="UP000325315"/>
    </source>
</evidence>
<dbReference type="OrthoDB" id="1103803at2759"/>
<sequence>MCKQFVNGLNEDIKLLVRILDLKEFVVLVGRACKAEDFSRENRKPDSEARDSKKRPMNKYYHSSSKKSRDLYSRSNASVGYQNRDRGNQHVNPKAQATFVSSVGSVRNNKPECQQCRRRHFGDYWNNSSKACFKCECKIEQYDCERETIMKYGECV</sequence>
<gene>
    <name evidence="2" type="ORF">EPI10_023773</name>
</gene>
<name>A0A5B6VWM0_9ROSI</name>
<evidence type="ECO:0000313" key="2">
    <source>
        <dbReference type="EMBL" id="KAA3473395.1"/>
    </source>
</evidence>
<reference evidence="3" key="1">
    <citation type="journal article" date="2019" name="Plant Biotechnol. J.">
        <title>Genome sequencing of the Australian wild diploid species Gossypium australe highlights disease resistance and delayed gland morphogenesis.</title>
        <authorList>
            <person name="Cai Y."/>
            <person name="Cai X."/>
            <person name="Wang Q."/>
            <person name="Wang P."/>
            <person name="Zhang Y."/>
            <person name="Cai C."/>
            <person name="Xu Y."/>
            <person name="Wang K."/>
            <person name="Zhou Z."/>
            <person name="Wang C."/>
            <person name="Geng S."/>
            <person name="Li B."/>
            <person name="Dong Q."/>
            <person name="Hou Y."/>
            <person name="Wang H."/>
            <person name="Ai P."/>
            <person name="Liu Z."/>
            <person name="Yi F."/>
            <person name="Sun M."/>
            <person name="An G."/>
            <person name="Cheng J."/>
            <person name="Zhang Y."/>
            <person name="Shi Q."/>
            <person name="Xie Y."/>
            <person name="Shi X."/>
            <person name="Chang Y."/>
            <person name="Huang F."/>
            <person name="Chen Y."/>
            <person name="Hong S."/>
            <person name="Mi L."/>
            <person name="Sun Q."/>
            <person name="Zhang L."/>
            <person name="Zhou B."/>
            <person name="Peng R."/>
            <person name="Zhang X."/>
            <person name="Liu F."/>
        </authorList>
    </citation>
    <scope>NUCLEOTIDE SEQUENCE [LARGE SCALE GENOMIC DNA]</scope>
    <source>
        <strain evidence="3">cv. PA1801</strain>
    </source>
</reference>
<keyword evidence="3" id="KW-1185">Reference proteome</keyword>
<feature type="compositionally biased region" description="Basic and acidic residues" evidence="1">
    <location>
        <begin position="39"/>
        <end position="51"/>
    </location>
</feature>
<dbReference type="AlphaFoldDB" id="A0A5B6VWM0"/>
<accession>A0A5B6VWM0</accession>
<protein>
    <submittedName>
        <fullName evidence="2">Gag-Pol polyprotein</fullName>
    </submittedName>
</protein>
<comment type="caution">
    <text evidence="2">The sequence shown here is derived from an EMBL/GenBank/DDBJ whole genome shotgun (WGS) entry which is preliminary data.</text>
</comment>
<dbReference type="Proteomes" id="UP000325315">
    <property type="component" value="Unassembled WGS sequence"/>
</dbReference>
<dbReference type="EMBL" id="SMMG02000005">
    <property type="protein sequence ID" value="KAA3473395.1"/>
    <property type="molecule type" value="Genomic_DNA"/>
</dbReference>
<feature type="region of interest" description="Disordered" evidence="1">
    <location>
        <begin position="39"/>
        <end position="94"/>
    </location>
</feature>
<evidence type="ECO:0000256" key="1">
    <source>
        <dbReference type="SAM" id="MobiDB-lite"/>
    </source>
</evidence>
<organism evidence="2 3">
    <name type="scientific">Gossypium australe</name>
    <dbReference type="NCBI Taxonomy" id="47621"/>
    <lineage>
        <taxon>Eukaryota</taxon>
        <taxon>Viridiplantae</taxon>
        <taxon>Streptophyta</taxon>
        <taxon>Embryophyta</taxon>
        <taxon>Tracheophyta</taxon>
        <taxon>Spermatophyta</taxon>
        <taxon>Magnoliopsida</taxon>
        <taxon>eudicotyledons</taxon>
        <taxon>Gunneridae</taxon>
        <taxon>Pentapetalae</taxon>
        <taxon>rosids</taxon>
        <taxon>malvids</taxon>
        <taxon>Malvales</taxon>
        <taxon>Malvaceae</taxon>
        <taxon>Malvoideae</taxon>
        <taxon>Gossypium</taxon>
    </lineage>
</organism>